<protein>
    <submittedName>
        <fullName evidence="1">Uncharacterized protein</fullName>
    </submittedName>
</protein>
<organism evidence="1 2">
    <name type="scientific">Pseudomonas fluorescens</name>
    <dbReference type="NCBI Taxonomy" id="294"/>
    <lineage>
        <taxon>Bacteria</taxon>
        <taxon>Pseudomonadati</taxon>
        <taxon>Pseudomonadota</taxon>
        <taxon>Gammaproteobacteria</taxon>
        <taxon>Pseudomonadales</taxon>
        <taxon>Pseudomonadaceae</taxon>
        <taxon>Pseudomonas</taxon>
    </lineage>
</organism>
<gene>
    <name evidence="1" type="ORF">PS723_06492</name>
</gene>
<dbReference type="EMBL" id="CABVHY010000066">
    <property type="protein sequence ID" value="VVO45021.1"/>
    <property type="molecule type" value="Genomic_DNA"/>
</dbReference>
<dbReference type="Proteomes" id="UP000379480">
    <property type="component" value="Unassembled WGS sequence"/>
</dbReference>
<sequence>MFASIEDLSTGCGGLLPGTEYFDDQTVLQHQAATGIERVGSENGQGGF</sequence>
<evidence type="ECO:0000313" key="1">
    <source>
        <dbReference type="EMBL" id="VVO45021.1"/>
    </source>
</evidence>
<proteinExistence type="predicted"/>
<name>A0A5E7FZ41_PSEFL</name>
<accession>A0A5E7FZ41</accession>
<reference evidence="1 2" key="1">
    <citation type="submission" date="2019-09" db="EMBL/GenBank/DDBJ databases">
        <authorList>
            <person name="Chandra G."/>
            <person name="Truman W A."/>
        </authorList>
    </citation>
    <scope>NUCLEOTIDE SEQUENCE [LARGE SCALE GENOMIC DNA]</scope>
    <source>
        <strain evidence="1">PS723</strain>
    </source>
</reference>
<dbReference type="AlphaFoldDB" id="A0A5E7FZ41"/>
<evidence type="ECO:0000313" key="2">
    <source>
        <dbReference type="Proteomes" id="UP000379480"/>
    </source>
</evidence>